<dbReference type="Pfam" id="PF02518">
    <property type="entry name" value="HATPase_c"/>
    <property type="match status" value="1"/>
</dbReference>
<dbReference type="GO" id="GO:0004740">
    <property type="term" value="F:pyruvate dehydrogenase (acetyl-transferring) kinase activity"/>
    <property type="evidence" value="ECO:0007669"/>
    <property type="project" value="UniProtKB-EC"/>
</dbReference>
<evidence type="ECO:0000256" key="6">
    <source>
        <dbReference type="ARBA" id="ARBA00022840"/>
    </source>
</evidence>
<keyword evidence="5 10" id="KW-0418">Kinase</keyword>
<evidence type="ECO:0000256" key="4">
    <source>
        <dbReference type="ARBA" id="ARBA00022741"/>
    </source>
</evidence>
<evidence type="ECO:0000256" key="8">
    <source>
        <dbReference type="ARBA" id="ARBA00023128"/>
    </source>
</evidence>
<proteinExistence type="inferred from homology"/>
<comment type="caution">
    <text evidence="12">The sequence shown here is derived from an EMBL/GenBank/DDBJ whole genome shotgun (WGS) entry which is preliminary data.</text>
</comment>
<dbReference type="EMBL" id="VXIV02003152">
    <property type="protein sequence ID" value="KAF6020686.1"/>
    <property type="molecule type" value="Genomic_DNA"/>
</dbReference>
<evidence type="ECO:0000256" key="9">
    <source>
        <dbReference type="ARBA" id="ARBA00048201"/>
    </source>
</evidence>
<keyword evidence="8 10" id="KW-0496">Mitochondrion</keyword>
<organism evidence="12 13">
    <name type="scientific">Bugula neritina</name>
    <name type="common">Brown bryozoan</name>
    <name type="synonym">Sertularia neritina</name>
    <dbReference type="NCBI Taxonomy" id="10212"/>
    <lineage>
        <taxon>Eukaryota</taxon>
        <taxon>Metazoa</taxon>
        <taxon>Spiralia</taxon>
        <taxon>Lophotrochozoa</taxon>
        <taxon>Bryozoa</taxon>
        <taxon>Gymnolaemata</taxon>
        <taxon>Cheilostomatida</taxon>
        <taxon>Flustrina</taxon>
        <taxon>Buguloidea</taxon>
        <taxon>Bugulidae</taxon>
        <taxon>Bugula</taxon>
    </lineage>
</organism>
<evidence type="ECO:0000256" key="5">
    <source>
        <dbReference type="ARBA" id="ARBA00022777"/>
    </source>
</evidence>
<dbReference type="SMART" id="SM00387">
    <property type="entry name" value="HATPase_c"/>
    <property type="match status" value="1"/>
</dbReference>
<dbReference type="SUPFAM" id="SSF69012">
    <property type="entry name" value="alpha-ketoacid dehydrogenase kinase, N-terminal domain"/>
    <property type="match status" value="1"/>
</dbReference>
<dbReference type="GO" id="GO:0010906">
    <property type="term" value="P:regulation of glucose metabolic process"/>
    <property type="evidence" value="ECO:0007669"/>
    <property type="project" value="TreeGrafter"/>
</dbReference>
<keyword evidence="4 10" id="KW-0547">Nucleotide-binding</keyword>
<feature type="domain" description="Histidine kinase" evidence="11">
    <location>
        <begin position="256"/>
        <end position="382"/>
    </location>
</feature>
<keyword evidence="6 10" id="KW-0067">ATP-binding</keyword>
<keyword evidence="7" id="KW-0809">Transit peptide</keyword>
<reference evidence="12" key="1">
    <citation type="submission" date="2020-06" db="EMBL/GenBank/DDBJ databases">
        <title>Draft genome of Bugula neritina, a colonial animal packing powerful symbionts and potential medicines.</title>
        <authorList>
            <person name="Rayko M."/>
        </authorList>
    </citation>
    <scope>NUCLEOTIDE SEQUENCE [LARGE SCALE GENOMIC DNA]</scope>
    <source>
        <strain evidence="12">Kwan_BN1</strain>
    </source>
</reference>
<evidence type="ECO:0000256" key="10">
    <source>
        <dbReference type="RuleBase" id="RU366032"/>
    </source>
</evidence>
<dbReference type="InterPro" id="IPR036784">
    <property type="entry name" value="AK/P_DHK_N_sf"/>
</dbReference>
<dbReference type="PROSITE" id="PS50109">
    <property type="entry name" value="HIS_KIN"/>
    <property type="match status" value="1"/>
</dbReference>
<dbReference type="EC" id="2.7.11.-" evidence="10"/>
<evidence type="ECO:0000256" key="1">
    <source>
        <dbReference type="ARBA" id="ARBA00004305"/>
    </source>
</evidence>
<keyword evidence="13" id="KW-1185">Reference proteome</keyword>
<evidence type="ECO:0000313" key="12">
    <source>
        <dbReference type="EMBL" id="KAF6020686.1"/>
    </source>
</evidence>
<dbReference type="InterPro" id="IPR039028">
    <property type="entry name" value="BCKD/PDK"/>
</dbReference>
<comment type="catalytic activity">
    <reaction evidence="9">
        <text>L-seryl-[pyruvate dehydrogenase E1 alpha subunit] + ATP = O-phospho-L-seryl-[pyruvate dehydrogenase E1 alpha subunit] + ADP + H(+)</text>
        <dbReference type="Rhea" id="RHEA:23052"/>
        <dbReference type="Rhea" id="RHEA-COMP:13689"/>
        <dbReference type="Rhea" id="RHEA-COMP:13690"/>
        <dbReference type="ChEBI" id="CHEBI:15378"/>
        <dbReference type="ChEBI" id="CHEBI:29999"/>
        <dbReference type="ChEBI" id="CHEBI:30616"/>
        <dbReference type="ChEBI" id="CHEBI:83421"/>
        <dbReference type="ChEBI" id="CHEBI:456216"/>
        <dbReference type="EC" id="2.7.11.2"/>
    </reaction>
</comment>
<dbReference type="GO" id="GO:0005759">
    <property type="term" value="C:mitochondrial matrix"/>
    <property type="evidence" value="ECO:0007669"/>
    <property type="project" value="UniProtKB-SubCell"/>
</dbReference>
<evidence type="ECO:0000256" key="7">
    <source>
        <dbReference type="ARBA" id="ARBA00022946"/>
    </source>
</evidence>
<dbReference type="Gene3D" id="3.30.565.10">
    <property type="entry name" value="Histidine kinase-like ATPase, C-terminal domain"/>
    <property type="match status" value="1"/>
</dbReference>
<comment type="subcellular location">
    <subcellularLocation>
        <location evidence="1 10">Mitochondrion matrix</location>
    </subcellularLocation>
</comment>
<comment type="similarity">
    <text evidence="2 10">Belongs to the PDK/BCKDK protein kinase family.</text>
</comment>
<dbReference type="InterPro" id="IPR036890">
    <property type="entry name" value="HATPase_C_sf"/>
</dbReference>
<sequence length="426" mass="48381">MSSKLLRTIEKYAQYHPTALSLQNFIEFGAKAGSGTGVFLPHETHRIDKDTGKVEACNKTSVKFLKKEIPVRLANILEELKHLPKPLLKSPSMRRITQWYQQSFEEVIEYENADGENRDVQMQFSETLSSIARRHATVVETTAEGVMEYRDLHQNDSSANYQNIQYFLDRFYMSRISIRMLINQHTMLFGDDLPKSPTHIGCIDPKCDVLSVAKDSYANAKFLCEQYYMTSPSVEYTTINPYGPDSSTSINLVYVPSHLYYILFELFKNSMRAVVEKNRDEDNDNFEPIKCLICRGHEDVVIRISDMGGGIRRSQTHMLFNYMYSTAPRPSMQSGSVSAPLAGYGYGLPVSRLYARYLNGDLNVVTIDGYGTDAIVTLKLLSSQANELLPIYTATTSKQYKSEIPVADWSSSYPSRNNNKRPNDST</sequence>
<protein>
    <recommendedName>
        <fullName evidence="10">Protein-serine/threonine kinase</fullName>
        <ecNumber evidence="10">2.7.11.-</ecNumber>
    </recommendedName>
</protein>
<dbReference type="PANTHER" id="PTHR11947:SF3">
    <property type="entry name" value="[PYRUVATE DEHYDROGENASE (ACETYL-TRANSFERRING)] KINASE, MITOCHONDRIAL"/>
    <property type="match status" value="1"/>
</dbReference>
<evidence type="ECO:0000256" key="2">
    <source>
        <dbReference type="ARBA" id="ARBA00006155"/>
    </source>
</evidence>
<dbReference type="InterPro" id="IPR018955">
    <property type="entry name" value="BCDHK/PDK_N"/>
</dbReference>
<dbReference type="CDD" id="cd16929">
    <property type="entry name" value="HATPase_PDK-like"/>
    <property type="match status" value="1"/>
</dbReference>
<evidence type="ECO:0000256" key="3">
    <source>
        <dbReference type="ARBA" id="ARBA00022679"/>
    </source>
</evidence>
<dbReference type="InterPro" id="IPR003594">
    <property type="entry name" value="HATPase_dom"/>
</dbReference>
<dbReference type="OrthoDB" id="241648at2759"/>
<dbReference type="PANTHER" id="PTHR11947">
    <property type="entry name" value="PYRUVATE DEHYDROGENASE KINASE"/>
    <property type="match status" value="1"/>
</dbReference>
<gene>
    <name evidence="12" type="ORF">EB796_021006</name>
</gene>
<dbReference type="GO" id="GO:0005524">
    <property type="term" value="F:ATP binding"/>
    <property type="evidence" value="ECO:0007669"/>
    <property type="project" value="UniProtKB-UniRule"/>
</dbReference>
<accession>A0A7J7J4V0</accession>
<dbReference type="AlphaFoldDB" id="A0A7J7J4V0"/>
<keyword evidence="3 10" id="KW-0808">Transferase</keyword>
<dbReference type="SUPFAM" id="SSF55874">
    <property type="entry name" value="ATPase domain of HSP90 chaperone/DNA topoisomerase II/histidine kinase"/>
    <property type="match status" value="1"/>
</dbReference>
<name>A0A7J7J4V0_BUGNE</name>
<dbReference type="Pfam" id="PF10436">
    <property type="entry name" value="BCDHK_Adom3"/>
    <property type="match status" value="1"/>
</dbReference>
<dbReference type="Gene3D" id="1.20.140.20">
    <property type="entry name" value="Alpha-ketoacid/pyruvate dehydrogenase kinase, N-terminal domain"/>
    <property type="match status" value="1"/>
</dbReference>
<evidence type="ECO:0000313" key="13">
    <source>
        <dbReference type="Proteomes" id="UP000593567"/>
    </source>
</evidence>
<evidence type="ECO:0000259" key="11">
    <source>
        <dbReference type="PROSITE" id="PS50109"/>
    </source>
</evidence>
<dbReference type="InterPro" id="IPR005467">
    <property type="entry name" value="His_kinase_dom"/>
</dbReference>
<dbReference type="Proteomes" id="UP000593567">
    <property type="component" value="Unassembled WGS sequence"/>
</dbReference>
<dbReference type="FunFam" id="3.30.565.10:FF:000007">
    <property type="entry name" value="Mitochondrial pyruvate dehydrogenase kinase isoform 2"/>
    <property type="match status" value="1"/>
</dbReference>